<dbReference type="InterPro" id="IPR024158">
    <property type="entry name" value="Mt_import_TIM15"/>
</dbReference>
<gene>
    <name evidence="6" type="primary">Dana\GF22240</name>
    <name evidence="6" type="synonym">dana_GLEANR_6216</name>
    <name evidence="6" type="ORF">GF22240</name>
</gene>
<dbReference type="InterPro" id="IPR007853">
    <property type="entry name" value="Znf_DNL-typ"/>
</dbReference>
<dbReference type="GeneID" id="6504904"/>
<keyword evidence="1" id="KW-0479">Metal-binding</keyword>
<dbReference type="AlphaFoldDB" id="B3MZ06"/>
<sequence length="169" mass="18869">MSNLKQFYKILPGLGRRALSTGTLRTQIQQLKLPQLQRQVYHSATTKTNSAVSACMCRSIHNTPKVDTAENTATTSIPLGELQTKLTLIYTCKVCETRNLKTISKVAYQKGVVIVTCEGCSNHHLIADNLKWFTDLDGKRNIEEILAEKGEKVVRISDDNCEFLPKAES</sequence>
<keyword evidence="7" id="KW-1185">Reference proteome</keyword>
<dbReference type="OrthoDB" id="512667at2759"/>
<dbReference type="OMA" id="TCICRSL"/>
<dbReference type="FunCoup" id="B3MZ06">
    <property type="interactions" value="51"/>
</dbReference>
<evidence type="ECO:0000313" key="7">
    <source>
        <dbReference type="Proteomes" id="UP000007801"/>
    </source>
</evidence>
<dbReference type="Proteomes" id="UP000007801">
    <property type="component" value="Unassembled WGS sequence"/>
</dbReference>
<evidence type="ECO:0000256" key="4">
    <source>
        <dbReference type="PROSITE-ProRule" id="PRU00834"/>
    </source>
</evidence>
<keyword evidence="2 4" id="KW-0863">Zinc-finger</keyword>
<dbReference type="GO" id="GO:0008270">
    <property type="term" value="F:zinc ion binding"/>
    <property type="evidence" value="ECO:0007669"/>
    <property type="project" value="UniProtKB-KW"/>
</dbReference>
<proteinExistence type="predicted"/>
<dbReference type="SMR" id="B3MZ06"/>
<evidence type="ECO:0000313" key="6">
    <source>
        <dbReference type="EMBL" id="EDV32850.1"/>
    </source>
</evidence>
<dbReference type="eggNOG" id="KOG3277">
    <property type="taxonomic scope" value="Eukaryota"/>
</dbReference>
<accession>B3MZ06</accession>
<dbReference type="InParanoid" id="B3MZ06"/>
<evidence type="ECO:0000259" key="5">
    <source>
        <dbReference type="PROSITE" id="PS51501"/>
    </source>
</evidence>
<name>B3MZ06_DROAN</name>
<dbReference type="KEGG" id="dan:6504904"/>
<dbReference type="PANTHER" id="PTHR20922">
    <property type="entry name" value="DNL-TYPE ZINC FINGER PROTEIN"/>
    <property type="match status" value="1"/>
</dbReference>
<keyword evidence="3" id="KW-0862">Zinc</keyword>
<dbReference type="EMBL" id="CH902632">
    <property type="protein sequence ID" value="EDV32850.1"/>
    <property type="molecule type" value="Genomic_DNA"/>
</dbReference>
<dbReference type="GO" id="GO:0050821">
    <property type="term" value="P:protein stabilization"/>
    <property type="evidence" value="ECO:0007669"/>
    <property type="project" value="TreeGrafter"/>
</dbReference>
<dbReference type="PROSITE" id="PS51501">
    <property type="entry name" value="ZF_DNL"/>
    <property type="match status" value="1"/>
</dbReference>
<reference evidence="6 7" key="1">
    <citation type="journal article" date="2007" name="Nature">
        <title>Evolution of genes and genomes on the Drosophila phylogeny.</title>
        <authorList>
            <consortium name="Drosophila 12 Genomes Consortium"/>
            <person name="Clark A.G."/>
            <person name="Eisen M.B."/>
            <person name="Smith D.R."/>
            <person name="Bergman C.M."/>
            <person name="Oliver B."/>
            <person name="Markow T.A."/>
            <person name="Kaufman T.C."/>
            <person name="Kellis M."/>
            <person name="Gelbart W."/>
            <person name="Iyer V.N."/>
            <person name="Pollard D.A."/>
            <person name="Sackton T.B."/>
            <person name="Larracuente A.M."/>
            <person name="Singh N.D."/>
            <person name="Abad J.P."/>
            <person name="Abt D.N."/>
            <person name="Adryan B."/>
            <person name="Aguade M."/>
            <person name="Akashi H."/>
            <person name="Anderson W.W."/>
            <person name="Aquadro C.F."/>
            <person name="Ardell D.H."/>
            <person name="Arguello R."/>
            <person name="Artieri C.G."/>
            <person name="Barbash D.A."/>
            <person name="Barker D."/>
            <person name="Barsanti P."/>
            <person name="Batterham P."/>
            <person name="Batzoglou S."/>
            <person name="Begun D."/>
            <person name="Bhutkar A."/>
            <person name="Blanco E."/>
            <person name="Bosak S.A."/>
            <person name="Bradley R.K."/>
            <person name="Brand A.D."/>
            <person name="Brent M.R."/>
            <person name="Brooks A.N."/>
            <person name="Brown R.H."/>
            <person name="Butlin R.K."/>
            <person name="Caggese C."/>
            <person name="Calvi B.R."/>
            <person name="Bernardo de Carvalho A."/>
            <person name="Caspi A."/>
            <person name="Castrezana S."/>
            <person name="Celniker S.E."/>
            <person name="Chang J.L."/>
            <person name="Chapple C."/>
            <person name="Chatterji S."/>
            <person name="Chinwalla A."/>
            <person name="Civetta A."/>
            <person name="Clifton S.W."/>
            <person name="Comeron J.M."/>
            <person name="Costello J.C."/>
            <person name="Coyne J.A."/>
            <person name="Daub J."/>
            <person name="David R.G."/>
            <person name="Delcher A.L."/>
            <person name="Delehaunty K."/>
            <person name="Do C.B."/>
            <person name="Ebling H."/>
            <person name="Edwards K."/>
            <person name="Eickbush T."/>
            <person name="Evans J.D."/>
            <person name="Filipski A."/>
            <person name="Findeiss S."/>
            <person name="Freyhult E."/>
            <person name="Fulton L."/>
            <person name="Fulton R."/>
            <person name="Garcia A.C."/>
            <person name="Gardiner A."/>
            <person name="Garfield D.A."/>
            <person name="Garvin B.E."/>
            <person name="Gibson G."/>
            <person name="Gilbert D."/>
            <person name="Gnerre S."/>
            <person name="Godfrey J."/>
            <person name="Good R."/>
            <person name="Gotea V."/>
            <person name="Gravely B."/>
            <person name="Greenberg A.J."/>
            <person name="Griffiths-Jones S."/>
            <person name="Gross S."/>
            <person name="Guigo R."/>
            <person name="Gustafson E.A."/>
            <person name="Haerty W."/>
            <person name="Hahn M.W."/>
            <person name="Halligan D.L."/>
            <person name="Halpern A.L."/>
            <person name="Halter G.M."/>
            <person name="Han M.V."/>
            <person name="Heger A."/>
            <person name="Hillier L."/>
            <person name="Hinrichs A.S."/>
            <person name="Holmes I."/>
            <person name="Hoskins R.A."/>
            <person name="Hubisz M.J."/>
            <person name="Hultmark D."/>
            <person name="Huntley M.A."/>
            <person name="Jaffe D.B."/>
            <person name="Jagadeeshan S."/>
            <person name="Jeck W.R."/>
            <person name="Johnson J."/>
            <person name="Jones C.D."/>
            <person name="Jordan W.C."/>
            <person name="Karpen G.H."/>
            <person name="Kataoka E."/>
            <person name="Keightley P.D."/>
            <person name="Kheradpour P."/>
            <person name="Kirkness E.F."/>
            <person name="Koerich L.B."/>
            <person name="Kristiansen K."/>
            <person name="Kudrna D."/>
            <person name="Kulathinal R.J."/>
            <person name="Kumar S."/>
            <person name="Kwok R."/>
            <person name="Lander E."/>
            <person name="Langley C.H."/>
            <person name="Lapoint R."/>
            <person name="Lazzaro B.P."/>
            <person name="Lee S.J."/>
            <person name="Levesque L."/>
            <person name="Li R."/>
            <person name="Lin C.F."/>
            <person name="Lin M.F."/>
            <person name="Lindblad-Toh K."/>
            <person name="Llopart A."/>
            <person name="Long M."/>
            <person name="Low L."/>
            <person name="Lozovsky E."/>
            <person name="Lu J."/>
            <person name="Luo M."/>
            <person name="Machado C.A."/>
            <person name="Makalowski W."/>
            <person name="Marzo M."/>
            <person name="Matsuda M."/>
            <person name="Matzkin L."/>
            <person name="McAllister B."/>
            <person name="McBride C.S."/>
            <person name="McKernan B."/>
            <person name="McKernan K."/>
            <person name="Mendez-Lago M."/>
            <person name="Minx P."/>
            <person name="Mollenhauer M.U."/>
            <person name="Montooth K."/>
            <person name="Mount S.M."/>
            <person name="Mu X."/>
            <person name="Myers E."/>
            <person name="Negre B."/>
            <person name="Newfeld S."/>
            <person name="Nielsen R."/>
            <person name="Noor M.A."/>
            <person name="O'Grady P."/>
            <person name="Pachter L."/>
            <person name="Papaceit M."/>
            <person name="Parisi M.J."/>
            <person name="Parisi M."/>
            <person name="Parts L."/>
            <person name="Pedersen J.S."/>
            <person name="Pesole G."/>
            <person name="Phillippy A.M."/>
            <person name="Ponting C.P."/>
            <person name="Pop M."/>
            <person name="Porcelli D."/>
            <person name="Powell J.R."/>
            <person name="Prohaska S."/>
            <person name="Pruitt K."/>
            <person name="Puig M."/>
            <person name="Quesneville H."/>
            <person name="Ram K.R."/>
            <person name="Rand D."/>
            <person name="Rasmussen M.D."/>
            <person name="Reed L.K."/>
            <person name="Reenan R."/>
            <person name="Reily A."/>
            <person name="Remington K.A."/>
            <person name="Rieger T.T."/>
            <person name="Ritchie M.G."/>
            <person name="Robin C."/>
            <person name="Rogers Y.H."/>
            <person name="Rohde C."/>
            <person name="Rozas J."/>
            <person name="Rubenfield M.J."/>
            <person name="Ruiz A."/>
            <person name="Russo S."/>
            <person name="Salzberg S.L."/>
            <person name="Sanchez-Gracia A."/>
            <person name="Saranga D.J."/>
            <person name="Sato H."/>
            <person name="Schaeffer S.W."/>
            <person name="Schatz M.C."/>
            <person name="Schlenke T."/>
            <person name="Schwartz R."/>
            <person name="Segarra C."/>
            <person name="Singh R.S."/>
            <person name="Sirot L."/>
            <person name="Sirota M."/>
            <person name="Sisneros N.B."/>
            <person name="Smith C.D."/>
            <person name="Smith T.F."/>
            <person name="Spieth J."/>
            <person name="Stage D.E."/>
            <person name="Stark A."/>
            <person name="Stephan W."/>
            <person name="Strausberg R.L."/>
            <person name="Strempel S."/>
            <person name="Sturgill D."/>
            <person name="Sutton G."/>
            <person name="Sutton G.G."/>
            <person name="Tao W."/>
            <person name="Teichmann S."/>
            <person name="Tobari Y.N."/>
            <person name="Tomimura Y."/>
            <person name="Tsolas J.M."/>
            <person name="Valente V.L."/>
            <person name="Venter E."/>
            <person name="Venter J.C."/>
            <person name="Vicario S."/>
            <person name="Vieira F.G."/>
            <person name="Vilella A.J."/>
            <person name="Villasante A."/>
            <person name="Walenz B."/>
            <person name="Wang J."/>
            <person name="Wasserman M."/>
            <person name="Watts T."/>
            <person name="Wilson D."/>
            <person name="Wilson R.K."/>
            <person name="Wing R.A."/>
            <person name="Wolfner M.F."/>
            <person name="Wong A."/>
            <person name="Wong G.K."/>
            <person name="Wu C.I."/>
            <person name="Wu G."/>
            <person name="Yamamoto D."/>
            <person name="Yang H.P."/>
            <person name="Yang S.P."/>
            <person name="Yorke J.A."/>
            <person name="Yoshida K."/>
            <person name="Zdobnov E."/>
            <person name="Zhang P."/>
            <person name="Zhang Y."/>
            <person name="Zimin A.V."/>
            <person name="Baldwin J."/>
            <person name="Abdouelleil A."/>
            <person name="Abdulkadir J."/>
            <person name="Abebe A."/>
            <person name="Abera B."/>
            <person name="Abreu J."/>
            <person name="Acer S.C."/>
            <person name="Aftuck L."/>
            <person name="Alexander A."/>
            <person name="An P."/>
            <person name="Anderson E."/>
            <person name="Anderson S."/>
            <person name="Arachi H."/>
            <person name="Azer M."/>
            <person name="Bachantsang P."/>
            <person name="Barry A."/>
            <person name="Bayul T."/>
            <person name="Berlin A."/>
            <person name="Bessette D."/>
            <person name="Bloom T."/>
            <person name="Blye J."/>
            <person name="Boguslavskiy L."/>
            <person name="Bonnet C."/>
            <person name="Boukhgalter B."/>
            <person name="Bourzgui I."/>
            <person name="Brown A."/>
            <person name="Cahill P."/>
            <person name="Channer S."/>
            <person name="Cheshatsang Y."/>
            <person name="Chuda L."/>
            <person name="Citroen M."/>
            <person name="Collymore A."/>
            <person name="Cooke P."/>
            <person name="Costello M."/>
            <person name="D'Aco K."/>
            <person name="Daza R."/>
            <person name="De Haan G."/>
            <person name="DeGray S."/>
            <person name="DeMaso C."/>
            <person name="Dhargay N."/>
            <person name="Dooley K."/>
            <person name="Dooley E."/>
            <person name="Doricent M."/>
            <person name="Dorje P."/>
            <person name="Dorjee K."/>
            <person name="Dupes A."/>
            <person name="Elong R."/>
            <person name="Falk J."/>
            <person name="Farina A."/>
            <person name="Faro S."/>
            <person name="Ferguson D."/>
            <person name="Fisher S."/>
            <person name="Foley C.D."/>
            <person name="Franke A."/>
            <person name="Friedrich D."/>
            <person name="Gadbois L."/>
            <person name="Gearin G."/>
            <person name="Gearin C.R."/>
            <person name="Giannoukos G."/>
            <person name="Goode T."/>
            <person name="Graham J."/>
            <person name="Grandbois E."/>
            <person name="Grewal S."/>
            <person name="Gyaltsen K."/>
            <person name="Hafez N."/>
            <person name="Hagos B."/>
            <person name="Hall J."/>
            <person name="Henson C."/>
            <person name="Hollinger A."/>
            <person name="Honan T."/>
            <person name="Huard M.D."/>
            <person name="Hughes L."/>
            <person name="Hurhula B."/>
            <person name="Husby M.E."/>
            <person name="Kamat A."/>
            <person name="Kanga B."/>
            <person name="Kashin S."/>
            <person name="Khazanovich D."/>
            <person name="Kisner P."/>
            <person name="Lance K."/>
            <person name="Lara M."/>
            <person name="Lee W."/>
            <person name="Lennon N."/>
            <person name="Letendre F."/>
            <person name="LeVine R."/>
            <person name="Lipovsky A."/>
            <person name="Liu X."/>
            <person name="Liu J."/>
            <person name="Liu S."/>
            <person name="Lokyitsang T."/>
            <person name="Lokyitsang Y."/>
            <person name="Lubonja R."/>
            <person name="Lui A."/>
            <person name="MacDonald P."/>
            <person name="Magnisalis V."/>
            <person name="Maru K."/>
            <person name="Matthews C."/>
            <person name="McCusker W."/>
            <person name="McDonough S."/>
            <person name="Mehta T."/>
            <person name="Meldrim J."/>
            <person name="Meneus L."/>
            <person name="Mihai O."/>
            <person name="Mihalev A."/>
            <person name="Mihova T."/>
            <person name="Mittelman R."/>
            <person name="Mlenga V."/>
            <person name="Montmayeur A."/>
            <person name="Mulrain L."/>
            <person name="Navidi A."/>
            <person name="Naylor J."/>
            <person name="Negash T."/>
            <person name="Nguyen T."/>
            <person name="Nguyen N."/>
            <person name="Nicol R."/>
            <person name="Norbu C."/>
            <person name="Norbu N."/>
            <person name="Novod N."/>
            <person name="O'Neill B."/>
            <person name="Osman S."/>
            <person name="Markiewicz E."/>
            <person name="Oyono O.L."/>
            <person name="Patti C."/>
            <person name="Phunkhang P."/>
            <person name="Pierre F."/>
            <person name="Priest M."/>
            <person name="Raghuraman S."/>
            <person name="Rege F."/>
            <person name="Reyes R."/>
            <person name="Rise C."/>
            <person name="Rogov P."/>
            <person name="Ross K."/>
            <person name="Ryan E."/>
            <person name="Settipalli S."/>
            <person name="Shea T."/>
            <person name="Sherpa N."/>
            <person name="Shi L."/>
            <person name="Shih D."/>
            <person name="Sparrow T."/>
            <person name="Spaulding J."/>
            <person name="Stalker J."/>
            <person name="Stange-Thomann N."/>
            <person name="Stavropoulos S."/>
            <person name="Stone C."/>
            <person name="Strader C."/>
            <person name="Tesfaye S."/>
            <person name="Thomson T."/>
            <person name="Thoulutsang Y."/>
            <person name="Thoulutsang D."/>
            <person name="Topham K."/>
            <person name="Topping I."/>
            <person name="Tsamla T."/>
            <person name="Vassiliev H."/>
            <person name="Vo A."/>
            <person name="Wangchuk T."/>
            <person name="Wangdi T."/>
            <person name="Weiand M."/>
            <person name="Wilkinson J."/>
            <person name="Wilson A."/>
            <person name="Yadav S."/>
            <person name="Young G."/>
            <person name="Yu Q."/>
            <person name="Zembek L."/>
            <person name="Zhong D."/>
            <person name="Zimmer A."/>
            <person name="Zwirko Z."/>
            <person name="Jaffe D.B."/>
            <person name="Alvarez P."/>
            <person name="Brockman W."/>
            <person name="Butler J."/>
            <person name="Chin C."/>
            <person name="Gnerre S."/>
            <person name="Grabherr M."/>
            <person name="Kleber M."/>
            <person name="Mauceli E."/>
            <person name="MacCallum I."/>
        </authorList>
    </citation>
    <scope>NUCLEOTIDE SEQUENCE [LARGE SCALE GENOMIC DNA]</scope>
    <source>
        <strain evidence="7">Tucson 14024-0371.13</strain>
    </source>
</reference>
<dbReference type="GO" id="GO:0005739">
    <property type="term" value="C:mitochondrion"/>
    <property type="evidence" value="ECO:0007669"/>
    <property type="project" value="TreeGrafter"/>
</dbReference>
<dbReference type="GO" id="GO:0051087">
    <property type="term" value="F:protein-folding chaperone binding"/>
    <property type="evidence" value="ECO:0007669"/>
    <property type="project" value="TreeGrafter"/>
</dbReference>
<dbReference type="GO" id="GO:0006457">
    <property type="term" value="P:protein folding"/>
    <property type="evidence" value="ECO:0007669"/>
    <property type="project" value="TreeGrafter"/>
</dbReference>
<evidence type="ECO:0000256" key="1">
    <source>
        <dbReference type="ARBA" id="ARBA00022723"/>
    </source>
</evidence>
<evidence type="ECO:0000256" key="3">
    <source>
        <dbReference type="ARBA" id="ARBA00022833"/>
    </source>
</evidence>
<dbReference type="HOGENOM" id="CLU_093902_2_1_1"/>
<dbReference type="GO" id="GO:0030150">
    <property type="term" value="P:protein import into mitochondrial matrix"/>
    <property type="evidence" value="ECO:0007669"/>
    <property type="project" value="TreeGrafter"/>
</dbReference>
<evidence type="ECO:0000256" key="2">
    <source>
        <dbReference type="ARBA" id="ARBA00022771"/>
    </source>
</evidence>
<protein>
    <recommendedName>
        <fullName evidence="5">DNL-type domain-containing protein</fullName>
    </recommendedName>
</protein>
<organism evidence="6 7">
    <name type="scientific">Drosophila ananassae</name>
    <name type="common">Fruit fly</name>
    <dbReference type="NCBI Taxonomy" id="7217"/>
    <lineage>
        <taxon>Eukaryota</taxon>
        <taxon>Metazoa</taxon>
        <taxon>Ecdysozoa</taxon>
        <taxon>Arthropoda</taxon>
        <taxon>Hexapoda</taxon>
        <taxon>Insecta</taxon>
        <taxon>Pterygota</taxon>
        <taxon>Neoptera</taxon>
        <taxon>Endopterygota</taxon>
        <taxon>Diptera</taxon>
        <taxon>Brachycera</taxon>
        <taxon>Muscomorpha</taxon>
        <taxon>Ephydroidea</taxon>
        <taxon>Drosophilidae</taxon>
        <taxon>Drosophila</taxon>
        <taxon>Sophophora</taxon>
    </lineage>
</organism>
<feature type="domain" description="DNL-type" evidence="5">
    <location>
        <begin position="81"/>
        <end position="169"/>
    </location>
</feature>
<dbReference type="Pfam" id="PF05180">
    <property type="entry name" value="zf-DNL"/>
    <property type="match status" value="1"/>
</dbReference>
<dbReference type="PhylomeDB" id="B3MZ06"/>
<dbReference type="PANTHER" id="PTHR20922:SF13">
    <property type="entry name" value="DNL-TYPE ZINC FINGER PROTEIN"/>
    <property type="match status" value="1"/>
</dbReference>